<dbReference type="InterPro" id="IPR001867">
    <property type="entry name" value="OmpR/PhoB-type_DNA-bd"/>
</dbReference>
<feature type="compositionally biased region" description="Low complexity" evidence="4">
    <location>
        <begin position="231"/>
        <end position="244"/>
    </location>
</feature>
<organism evidence="6 7">
    <name type="scientific">Actinoplanes auranticolor</name>
    <dbReference type="NCBI Taxonomy" id="47988"/>
    <lineage>
        <taxon>Bacteria</taxon>
        <taxon>Bacillati</taxon>
        <taxon>Actinomycetota</taxon>
        <taxon>Actinomycetes</taxon>
        <taxon>Micromonosporales</taxon>
        <taxon>Micromonosporaceae</taxon>
        <taxon>Actinoplanes</taxon>
    </lineage>
</organism>
<name>A0A919S8H7_9ACTN</name>
<dbReference type="Proteomes" id="UP000681340">
    <property type="component" value="Unassembled WGS sequence"/>
</dbReference>
<dbReference type="SUPFAM" id="SSF48452">
    <property type="entry name" value="TPR-like"/>
    <property type="match status" value="1"/>
</dbReference>
<dbReference type="EMBL" id="BOQL01000022">
    <property type="protein sequence ID" value="GIM67718.1"/>
    <property type="molecule type" value="Genomic_DNA"/>
</dbReference>
<dbReference type="Gene3D" id="1.25.40.10">
    <property type="entry name" value="Tetratricopeptide repeat domain"/>
    <property type="match status" value="2"/>
</dbReference>
<dbReference type="InterPro" id="IPR049945">
    <property type="entry name" value="AAA_22"/>
</dbReference>
<dbReference type="InterPro" id="IPR005158">
    <property type="entry name" value="BTAD"/>
</dbReference>
<feature type="DNA-binding region" description="OmpR/PhoB-type" evidence="3">
    <location>
        <begin position="1"/>
        <end position="89"/>
    </location>
</feature>
<gene>
    <name evidence="6" type="ORF">Aau02nite_28550</name>
</gene>
<evidence type="ECO:0000256" key="2">
    <source>
        <dbReference type="ARBA" id="ARBA00023125"/>
    </source>
</evidence>
<dbReference type="InterPro" id="IPR058852">
    <property type="entry name" value="HTH_77"/>
</dbReference>
<dbReference type="GO" id="GO:0016887">
    <property type="term" value="F:ATP hydrolysis activity"/>
    <property type="evidence" value="ECO:0007669"/>
    <property type="project" value="InterPro"/>
</dbReference>
<evidence type="ECO:0000256" key="1">
    <source>
        <dbReference type="ARBA" id="ARBA00005820"/>
    </source>
</evidence>
<feature type="compositionally biased region" description="Low complexity" evidence="4">
    <location>
        <begin position="944"/>
        <end position="962"/>
    </location>
</feature>
<accession>A0A919S8H7</accession>
<dbReference type="PROSITE" id="PS51755">
    <property type="entry name" value="OMPR_PHOB"/>
    <property type="match status" value="1"/>
</dbReference>
<dbReference type="Pfam" id="PF13401">
    <property type="entry name" value="AAA_22"/>
    <property type="match status" value="1"/>
</dbReference>
<dbReference type="PANTHER" id="PTHR47691">
    <property type="entry name" value="REGULATOR-RELATED"/>
    <property type="match status" value="1"/>
</dbReference>
<evidence type="ECO:0000256" key="4">
    <source>
        <dbReference type="SAM" id="MobiDB-lite"/>
    </source>
</evidence>
<dbReference type="Pfam" id="PF00486">
    <property type="entry name" value="Trans_reg_C"/>
    <property type="match status" value="1"/>
</dbReference>
<reference evidence="6" key="1">
    <citation type="submission" date="2021-03" db="EMBL/GenBank/DDBJ databases">
        <title>Whole genome shotgun sequence of Actinoplanes auranticolor NBRC 12245.</title>
        <authorList>
            <person name="Komaki H."/>
            <person name="Tamura T."/>
        </authorList>
    </citation>
    <scope>NUCLEOTIDE SEQUENCE</scope>
    <source>
        <strain evidence="6">NBRC 12245</strain>
    </source>
</reference>
<evidence type="ECO:0000313" key="6">
    <source>
        <dbReference type="EMBL" id="GIM67718.1"/>
    </source>
</evidence>
<dbReference type="GO" id="GO:0000160">
    <property type="term" value="P:phosphorelay signal transduction system"/>
    <property type="evidence" value="ECO:0007669"/>
    <property type="project" value="InterPro"/>
</dbReference>
<keyword evidence="7" id="KW-1185">Reference proteome</keyword>
<protein>
    <submittedName>
        <fullName evidence="6">SARP family transcriptional regulator</fullName>
    </submittedName>
</protein>
<keyword evidence="2 3" id="KW-0238">DNA-binding</keyword>
<dbReference type="SUPFAM" id="SSF52540">
    <property type="entry name" value="P-loop containing nucleoside triphosphate hydrolases"/>
    <property type="match status" value="1"/>
</dbReference>
<dbReference type="SUPFAM" id="SSF46894">
    <property type="entry name" value="C-terminal effector domain of the bipartite response regulators"/>
    <property type="match status" value="1"/>
</dbReference>
<feature type="domain" description="OmpR/PhoB-type" evidence="5">
    <location>
        <begin position="1"/>
        <end position="89"/>
    </location>
</feature>
<dbReference type="Pfam" id="PF03704">
    <property type="entry name" value="BTAD"/>
    <property type="match status" value="1"/>
</dbReference>
<dbReference type="GO" id="GO:0003677">
    <property type="term" value="F:DNA binding"/>
    <property type="evidence" value="ECO:0007669"/>
    <property type="project" value="UniProtKB-UniRule"/>
</dbReference>
<dbReference type="Gene3D" id="3.40.50.300">
    <property type="entry name" value="P-loop containing nucleotide triphosphate hydrolases"/>
    <property type="match status" value="1"/>
</dbReference>
<dbReference type="PANTHER" id="PTHR47691:SF3">
    <property type="entry name" value="HTH-TYPE TRANSCRIPTIONAL REGULATOR RV0890C-RELATED"/>
    <property type="match status" value="1"/>
</dbReference>
<feature type="region of interest" description="Disordered" evidence="4">
    <location>
        <begin position="935"/>
        <end position="962"/>
    </location>
</feature>
<dbReference type="Gene3D" id="1.10.10.10">
    <property type="entry name" value="Winged helix-like DNA-binding domain superfamily/Winged helix DNA-binding domain"/>
    <property type="match status" value="1"/>
</dbReference>
<dbReference type="InterPro" id="IPR027417">
    <property type="entry name" value="P-loop_NTPase"/>
</dbReference>
<evidence type="ECO:0000256" key="3">
    <source>
        <dbReference type="PROSITE-ProRule" id="PRU01091"/>
    </source>
</evidence>
<dbReference type="GO" id="GO:0006355">
    <property type="term" value="P:regulation of DNA-templated transcription"/>
    <property type="evidence" value="ECO:0007669"/>
    <property type="project" value="InterPro"/>
</dbReference>
<dbReference type="InterPro" id="IPR011990">
    <property type="entry name" value="TPR-like_helical_dom_sf"/>
</dbReference>
<dbReference type="InterPro" id="IPR036388">
    <property type="entry name" value="WH-like_DNA-bd_sf"/>
</dbReference>
<dbReference type="Pfam" id="PF25872">
    <property type="entry name" value="HTH_77"/>
    <property type="match status" value="1"/>
</dbReference>
<dbReference type="SMART" id="SM01043">
    <property type="entry name" value="BTAD"/>
    <property type="match status" value="1"/>
</dbReference>
<evidence type="ECO:0000313" key="7">
    <source>
        <dbReference type="Proteomes" id="UP000681340"/>
    </source>
</evidence>
<dbReference type="InterPro" id="IPR016032">
    <property type="entry name" value="Sig_transdc_resp-reg_C-effctor"/>
</dbReference>
<dbReference type="RefSeq" id="WP_212988864.1">
    <property type="nucleotide sequence ID" value="NZ_BAABEA010000005.1"/>
</dbReference>
<dbReference type="AlphaFoldDB" id="A0A919S8H7"/>
<comment type="similarity">
    <text evidence="1">Belongs to the AfsR/DnrI/RedD regulatory family.</text>
</comment>
<proteinExistence type="inferred from homology"/>
<dbReference type="SMART" id="SM00862">
    <property type="entry name" value="Trans_reg_C"/>
    <property type="match status" value="1"/>
</dbReference>
<evidence type="ECO:0000259" key="5">
    <source>
        <dbReference type="PROSITE" id="PS51755"/>
    </source>
</evidence>
<sequence length="962" mass="99430">MQVRVLGPFEVDGPHGPCVVAGARQRTVLAVLALHAGRPVAIGRLIDTVWPDDPPPSARNSLQSHVTRLRAALPDGVVRHEPAGYRLVLAPEQVDALCFERLLSEARSSTDPAGRAELLDRALALWRGPALPEFPAGPLAGWAARLGAAHRTALADRAELGGGSGRLAAEVAADPCWERGALVLARMLPVAEATAVLRGHAEAVVEALGLDPSPAVRELQAQLTRGDHRPAAPAADPGSSPAVAQRPGDGPEVALSRRDLAVGVPRYVSSFLGREGERAALLAGDGLVTVAGPGGVGKTRLVAEAVRELAVAWVDAAAVRGRDDFLQAVAAGTGARPAPDDDVVATIAAACRSRSGSVLVLDNCEHVLAPAAEVVEAVLAAAPGARIIVTSQERLRIDGERVLVLPPLSADAAAAMFADRADGTVDLGDPAQAAAVGAVVEALDALPLAIELAATQAPALGVANLRDRLDDRLDLLVRGRRTGEPRQRTLRSVVDWSFGLLGDDEQRMLVRLGVFAGRFTVALAEAVVADATLPRSHVARALAALVDRSLVSRAGPGSFRLLETVRAYVRQHPAAGAAELHRRHAEAVVAATEVLDLALRGPREAEAARDLDALLPDLRQAVETARDDPALIARLAAAVYRYGYHGQRYEVLAWGYAATSTGSAGALAAAATHAWGRGDLTAARELLAAAPPHPAAQEVLGDIALVSCDGEAALTHYRAMTALAADGAVRASGLACEALVLAWTDQPEQAVALGAAAVDVADLTGNPTARAIARYALGEALGDLDPPRAVALLDEAAALARSVDSRLFVGASMAAAVAIRSRHADPADALRSFREVLTLWREAGNDTLQVAALRNLVVLLARIGADDTAALVDAALPPARVYPAEAARLRRARAAVAERLGPAGIVAARRRAAVLTSGQVVEAALAAIDADLAHRPDPADARSRSGPRAGPGGPASLPLAGV</sequence>
<feature type="region of interest" description="Disordered" evidence="4">
    <location>
        <begin position="222"/>
        <end position="251"/>
    </location>
</feature>
<comment type="caution">
    <text evidence="6">The sequence shown here is derived from an EMBL/GenBank/DDBJ whole genome shotgun (WGS) entry which is preliminary data.</text>
</comment>